<name>A0ABM8ZZF4_9VIBR</name>
<dbReference type="InterPro" id="IPR046035">
    <property type="entry name" value="DUF5993"/>
</dbReference>
<dbReference type="RefSeq" id="WP_237359737.1">
    <property type="nucleotide sequence ID" value="NZ_CAKLDM010000001.1"/>
</dbReference>
<gene>
    <name evidence="2" type="ORF">VMF7928_00314</name>
</gene>
<keyword evidence="3" id="KW-1185">Reference proteome</keyword>
<accession>A0ABM8ZZF4</accession>
<evidence type="ECO:0000256" key="1">
    <source>
        <dbReference type="SAM" id="Phobius"/>
    </source>
</evidence>
<dbReference type="EMBL" id="CAKLDM010000001">
    <property type="protein sequence ID" value="CAH0536293.1"/>
    <property type="molecule type" value="Genomic_DNA"/>
</dbReference>
<sequence>MMSLLFLIILIAMMCAFKGKKCKSYIFFAVGLLLSLYWLRHHATDTLSILL</sequence>
<keyword evidence="1" id="KW-1133">Transmembrane helix</keyword>
<keyword evidence="1" id="KW-0812">Transmembrane</keyword>
<dbReference type="Proteomes" id="UP000838748">
    <property type="component" value="Unassembled WGS sequence"/>
</dbReference>
<dbReference type="Pfam" id="PF19455">
    <property type="entry name" value="DUF5993"/>
    <property type="match status" value="1"/>
</dbReference>
<protein>
    <submittedName>
        <fullName evidence="2">Uncharacterized protein</fullName>
    </submittedName>
</protein>
<evidence type="ECO:0000313" key="3">
    <source>
        <dbReference type="Proteomes" id="UP000838748"/>
    </source>
</evidence>
<organism evidence="2 3">
    <name type="scientific">Vibrio marisflavi CECT 7928</name>
    <dbReference type="NCBI Taxonomy" id="634439"/>
    <lineage>
        <taxon>Bacteria</taxon>
        <taxon>Pseudomonadati</taxon>
        <taxon>Pseudomonadota</taxon>
        <taxon>Gammaproteobacteria</taxon>
        <taxon>Vibrionales</taxon>
        <taxon>Vibrionaceae</taxon>
        <taxon>Vibrio</taxon>
    </lineage>
</organism>
<proteinExistence type="predicted"/>
<feature type="transmembrane region" description="Helical" evidence="1">
    <location>
        <begin position="26"/>
        <end position="43"/>
    </location>
</feature>
<reference evidence="2" key="1">
    <citation type="submission" date="2021-11" db="EMBL/GenBank/DDBJ databases">
        <authorList>
            <person name="Rodrigo-Torres L."/>
            <person name="Arahal R. D."/>
            <person name="Lucena T."/>
        </authorList>
    </citation>
    <scope>NUCLEOTIDE SEQUENCE</scope>
    <source>
        <strain evidence="2">CECT 7928</strain>
    </source>
</reference>
<keyword evidence="1" id="KW-0472">Membrane</keyword>
<comment type="caution">
    <text evidence="2">The sequence shown here is derived from an EMBL/GenBank/DDBJ whole genome shotgun (WGS) entry which is preliminary data.</text>
</comment>
<evidence type="ECO:0000313" key="2">
    <source>
        <dbReference type="EMBL" id="CAH0536293.1"/>
    </source>
</evidence>